<dbReference type="SUPFAM" id="SSF101386">
    <property type="entry name" value="all-alpha NTP pyrophosphatases"/>
    <property type="match status" value="1"/>
</dbReference>
<sequence length="136" mass="15150">MIVANDNFTEADLLELERAVNALVAICHKMNAHWWTDPATGEDLTKKPLIVPTKLLLTVSEICEAMEADRKDLMDDKLPHRLGLEVELADALIRIEDLGGALKLNLGAAAREKSAFNLVRPDHTHENRVKKGGKKY</sequence>
<dbReference type="AlphaFoldDB" id="A0A1M5PNA0"/>
<proteinExistence type="predicted"/>
<gene>
    <name evidence="1" type="ORF">SAMN05443248_3439</name>
</gene>
<dbReference type="RefSeq" id="WP_197689308.1">
    <property type="nucleotide sequence ID" value="NZ_LT670817.1"/>
</dbReference>
<name>A0A1M5PNA0_9BRAD</name>
<evidence type="ECO:0000313" key="2">
    <source>
        <dbReference type="Proteomes" id="UP000189796"/>
    </source>
</evidence>
<organism evidence="1 2">
    <name type="scientific">Bradyrhizobium erythrophlei</name>
    <dbReference type="NCBI Taxonomy" id="1437360"/>
    <lineage>
        <taxon>Bacteria</taxon>
        <taxon>Pseudomonadati</taxon>
        <taxon>Pseudomonadota</taxon>
        <taxon>Alphaproteobacteria</taxon>
        <taxon>Hyphomicrobiales</taxon>
        <taxon>Nitrobacteraceae</taxon>
        <taxon>Bradyrhizobium</taxon>
    </lineage>
</organism>
<protein>
    <recommendedName>
        <fullName evidence="3">MazG nucleotide pyrophosphohydrolase domain-containing protein</fullName>
    </recommendedName>
</protein>
<evidence type="ECO:0008006" key="3">
    <source>
        <dbReference type="Google" id="ProtNLM"/>
    </source>
</evidence>
<dbReference type="Proteomes" id="UP000189796">
    <property type="component" value="Chromosome I"/>
</dbReference>
<evidence type="ECO:0000313" key="1">
    <source>
        <dbReference type="EMBL" id="SHH03168.1"/>
    </source>
</evidence>
<reference evidence="1 2" key="1">
    <citation type="submission" date="2016-11" db="EMBL/GenBank/DDBJ databases">
        <authorList>
            <person name="Jaros S."/>
            <person name="Januszkiewicz K."/>
            <person name="Wedrychowicz H."/>
        </authorList>
    </citation>
    <scope>NUCLEOTIDE SEQUENCE [LARGE SCALE GENOMIC DNA]</scope>
    <source>
        <strain evidence="1 2">GAS138</strain>
    </source>
</reference>
<dbReference type="CDD" id="cd11542">
    <property type="entry name" value="NTP-PPase_u5"/>
    <property type="match status" value="1"/>
</dbReference>
<accession>A0A1M5PNA0</accession>
<dbReference type="EMBL" id="LT670817">
    <property type="protein sequence ID" value="SHH03168.1"/>
    <property type="molecule type" value="Genomic_DNA"/>
</dbReference>